<gene>
    <name evidence="5" type="ORF">YM304_19810</name>
</gene>
<evidence type="ECO:0000259" key="4">
    <source>
        <dbReference type="Pfam" id="PF17479"/>
    </source>
</evidence>
<proteinExistence type="predicted"/>
<dbReference type="Proteomes" id="UP000011863">
    <property type="component" value="Chromosome"/>
</dbReference>
<dbReference type="KEGG" id="aym:YM304_19810"/>
<feature type="region of interest" description="Disordered" evidence="1">
    <location>
        <begin position="55"/>
        <end position="74"/>
    </location>
</feature>
<organism evidence="5 6">
    <name type="scientific">Ilumatobacter coccineus (strain NBRC 103263 / KCTC 29153 / YM16-304)</name>
    <dbReference type="NCBI Taxonomy" id="1313172"/>
    <lineage>
        <taxon>Bacteria</taxon>
        <taxon>Bacillati</taxon>
        <taxon>Actinomycetota</taxon>
        <taxon>Acidimicrobiia</taxon>
        <taxon>Acidimicrobiales</taxon>
        <taxon>Ilumatobacteraceae</taxon>
        <taxon>Ilumatobacter</taxon>
    </lineage>
</organism>
<feature type="compositionally biased region" description="Low complexity" evidence="1">
    <location>
        <begin position="34"/>
        <end position="48"/>
    </location>
</feature>
<evidence type="ECO:0000313" key="6">
    <source>
        <dbReference type="Proteomes" id="UP000011863"/>
    </source>
</evidence>
<dbReference type="SUPFAM" id="SSF159774">
    <property type="entry name" value="YerB-like"/>
    <property type="match status" value="1"/>
</dbReference>
<accession>A0A6C7EAZ1</accession>
<sequence>MNTSRSNASRLAAGLTGLALVAAACGGGGDSAEETTTVPEETTTTTTEVVETTTTVEAATTTTTEPAVDEPLRQPLTGEIVDSEDELITRPALAVKIDNADGARRNHTGLAVADIVFEEIVEDSNTRFAAVFHTQDADPIGPIRSGRSQDVDILSSLNSPLFAWSGGNPGVTRLIRDSFLTDLNWQRNAGSYQRGPGTSPSNLYSDTEQLYALTPEDHPGAPPIQWSYVPDNAAFAGDDVSGFDLAMRRRDISWDWNAELDKFVRSMDGTPHDDVTYGPIAATNVVVMLTEYRPSTIDRNSPEAQTIGEGLVYVFSNGGYIEGKWSRGLAVGPITFNDLEGNPIPLTPGNTWIELAELIDDAGEGESPVDMVIRPA</sequence>
<dbReference type="RefSeq" id="WP_015441542.1">
    <property type="nucleotide sequence ID" value="NC_020520.1"/>
</dbReference>
<feature type="signal peptide" evidence="2">
    <location>
        <begin position="1"/>
        <end position="24"/>
    </location>
</feature>
<dbReference type="AlphaFoldDB" id="A0A6C7EAZ1"/>
<dbReference type="Gene3D" id="3.50.90.10">
    <property type="entry name" value="YerB-like"/>
    <property type="match status" value="1"/>
</dbReference>
<dbReference type="InterPro" id="IPR021416">
    <property type="entry name" value="DUF3048_N"/>
</dbReference>
<feature type="region of interest" description="Disordered" evidence="1">
    <location>
        <begin position="26"/>
        <end position="48"/>
    </location>
</feature>
<dbReference type="Pfam" id="PF17479">
    <property type="entry name" value="DUF3048_C"/>
    <property type="match status" value="1"/>
</dbReference>
<keyword evidence="6" id="KW-1185">Reference proteome</keyword>
<dbReference type="Pfam" id="PF11258">
    <property type="entry name" value="DUF3048"/>
    <property type="match status" value="1"/>
</dbReference>
<reference evidence="5 6" key="1">
    <citation type="journal article" date="2013" name="Int. J. Syst. Evol. Microbiol.">
        <title>Ilumatobacter nonamiense sp. nov. and Ilumatobacter coccineum sp. nov., isolated from seashore sand.</title>
        <authorList>
            <person name="Matsumoto A."/>
            <person name="Kasai H."/>
            <person name="Matsuo Y."/>
            <person name="Shizuri Y."/>
            <person name="Ichikawa N."/>
            <person name="Fujita N."/>
            <person name="Omura S."/>
            <person name="Takahashi Y."/>
        </authorList>
    </citation>
    <scope>NUCLEOTIDE SEQUENCE [LARGE SCALE GENOMIC DNA]</scope>
    <source>
        <strain evidence="6">NBRC 103263 / KCTC 29153 / YM16-304</strain>
    </source>
</reference>
<evidence type="ECO:0000256" key="1">
    <source>
        <dbReference type="SAM" id="MobiDB-lite"/>
    </source>
</evidence>
<name>A0A6C7EAZ1_ILUCY</name>
<evidence type="ECO:0008006" key="7">
    <source>
        <dbReference type="Google" id="ProtNLM"/>
    </source>
</evidence>
<feature type="compositionally biased region" description="Low complexity" evidence="1">
    <location>
        <begin position="55"/>
        <end position="66"/>
    </location>
</feature>
<dbReference type="InterPro" id="IPR035328">
    <property type="entry name" value="DUF3048_C"/>
</dbReference>
<evidence type="ECO:0000313" key="5">
    <source>
        <dbReference type="EMBL" id="BAN02295.1"/>
    </source>
</evidence>
<dbReference type="EMBL" id="AP012057">
    <property type="protein sequence ID" value="BAN02295.1"/>
    <property type="molecule type" value="Genomic_DNA"/>
</dbReference>
<feature type="chain" id="PRO_5039158417" description="DUF3048 domain-containing protein" evidence="2">
    <location>
        <begin position="25"/>
        <end position="376"/>
    </location>
</feature>
<evidence type="ECO:0000256" key="2">
    <source>
        <dbReference type="SAM" id="SignalP"/>
    </source>
</evidence>
<protein>
    <recommendedName>
        <fullName evidence="7">DUF3048 domain-containing protein</fullName>
    </recommendedName>
</protein>
<dbReference type="InterPro" id="IPR023158">
    <property type="entry name" value="YerB-like_sf"/>
</dbReference>
<feature type="domain" description="DUF3048" evidence="3">
    <location>
        <begin position="76"/>
        <end position="216"/>
    </location>
</feature>
<dbReference type="OrthoDB" id="9779102at2"/>
<dbReference type="PROSITE" id="PS51257">
    <property type="entry name" value="PROKAR_LIPOPROTEIN"/>
    <property type="match status" value="1"/>
</dbReference>
<evidence type="ECO:0000259" key="3">
    <source>
        <dbReference type="Pfam" id="PF11258"/>
    </source>
</evidence>
<keyword evidence="2" id="KW-0732">Signal</keyword>
<feature type="domain" description="DUF3048" evidence="4">
    <location>
        <begin position="247"/>
        <end position="353"/>
    </location>
</feature>